<name>A0A4R2RME9_9BACL</name>
<evidence type="ECO:0008006" key="3">
    <source>
        <dbReference type="Google" id="ProtNLM"/>
    </source>
</evidence>
<evidence type="ECO:0000313" key="2">
    <source>
        <dbReference type="Proteomes" id="UP000294746"/>
    </source>
</evidence>
<dbReference type="Proteomes" id="UP000294746">
    <property type="component" value="Unassembled WGS sequence"/>
</dbReference>
<dbReference type="SUPFAM" id="SSF54611">
    <property type="entry name" value="SecB-like"/>
    <property type="match status" value="1"/>
</dbReference>
<dbReference type="EMBL" id="SLXV01000046">
    <property type="protein sequence ID" value="TCP63839.1"/>
    <property type="molecule type" value="Genomic_DNA"/>
</dbReference>
<dbReference type="RefSeq" id="WP_131849719.1">
    <property type="nucleotide sequence ID" value="NZ_SLXV01000046.1"/>
</dbReference>
<sequence>MSQMNQFDWLERWDLEQVSVRTLHCKKWKEYELDIEKHILLNYSTKLLRQTGVDISFLFSLSVLTYEGEKKEDPADILDEDRTFTVELEIDIVYYKELAETIPEAELMEIGSGIVAPDAWAYARELLSNMTVRMGYRPLLLPPYQKVVYGG</sequence>
<dbReference type="OrthoDB" id="5518794at2"/>
<dbReference type="AlphaFoldDB" id="A0A4R2RME9"/>
<dbReference type="Gene3D" id="3.10.420.10">
    <property type="entry name" value="SecB-like"/>
    <property type="match status" value="1"/>
</dbReference>
<comment type="caution">
    <text evidence="1">The sequence shown here is derived from an EMBL/GenBank/DDBJ whole genome shotgun (WGS) entry which is preliminary data.</text>
</comment>
<reference evidence="1 2" key="1">
    <citation type="submission" date="2019-03" db="EMBL/GenBank/DDBJ databases">
        <title>Genomic Encyclopedia of Type Strains, Phase IV (KMG-IV): sequencing the most valuable type-strain genomes for metagenomic binning, comparative biology and taxonomic classification.</title>
        <authorList>
            <person name="Goeker M."/>
        </authorList>
    </citation>
    <scope>NUCLEOTIDE SEQUENCE [LARGE SCALE GENOMIC DNA]</scope>
    <source>
        <strain evidence="1 2">DSM 46831</strain>
    </source>
</reference>
<organism evidence="1 2">
    <name type="scientific">Baia soyae</name>
    <dbReference type="NCBI Taxonomy" id="1544746"/>
    <lineage>
        <taxon>Bacteria</taxon>
        <taxon>Bacillati</taxon>
        <taxon>Bacillota</taxon>
        <taxon>Bacilli</taxon>
        <taxon>Bacillales</taxon>
        <taxon>Thermoactinomycetaceae</taxon>
        <taxon>Baia</taxon>
    </lineage>
</organism>
<protein>
    <recommendedName>
        <fullName evidence="3">Preprotein translocase subunit SecB</fullName>
    </recommendedName>
</protein>
<accession>A0A4R2RME9</accession>
<evidence type="ECO:0000313" key="1">
    <source>
        <dbReference type="EMBL" id="TCP63839.1"/>
    </source>
</evidence>
<dbReference type="InterPro" id="IPR035958">
    <property type="entry name" value="SecB-like_sf"/>
</dbReference>
<proteinExistence type="predicted"/>
<keyword evidence="2" id="KW-1185">Reference proteome</keyword>
<gene>
    <name evidence="1" type="ORF">EDD57_14612</name>
</gene>